<organism evidence="2 3">
    <name type="scientific">Lactiplantibacillus daoliensis</name>
    <dbReference type="NCBI Taxonomy" id="2559916"/>
    <lineage>
        <taxon>Bacteria</taxon>
        <taxon>Bacillati</taxon>
        <taxon>Bacillota</taxon>
        <taxon>Bacilli</taxon>
        <taxon>Lactobacillales</taxon>
        <taxon>Lactobacillaceae</taxon>
        <taxon>Lactiplantibacillus</taxon>
    </lineage>
</organism>
<evidence type="ECO:0000259" key="1">
    <source>
        <dbReference type="PROSITE" id="PS50930"/>
    </source>
</evidence>
<dbReference type="Gene3D" id="2.40.50.1020">
    <property type="entry name" value="LytTr DNA-binding domain"/>
    <property type="match status" value="1"/>
</dbReference>
<dbReference type="PANTHER" id="PTHR37299:SF4">
    <property type="entry name" value="TRANSCRIPTIONAL REGULATOR"/>
    <property type="match status" value="1"/>
</dbReference>
<dbReference type="InterPro" id="IPR007492">
    <property type="entry name" value="LytTR_DNA-bd_dom"/>
</dbReference>
<feature type="domain" description="HTH LytTR-type" evidence="1">
    <location>
        <begin position="44"/>
        <end position="147"/>
    </location>
</feature>
<dbReference type="RefSeq" id="WP_137607451.1">
    <property type="nucleotide sequence ID" value="NZ_BJDH01000005.1"/>
</dbReference>
<dbReference type="EMBL" id="JBHSSB010000004">
    <property type="protein sequence ID" value="MFC6293939.1"/>
    <property type="molecule type" value="Genomic_DNA"/>
</dbReference>
<dbReference type="PROSITE" id="PS50930">
    <property type="entry name" value="HTH_LYTTR"/>
    <property type="match status" value="1"/>
</dbReference>
<dbReference type="Pfam" id="PF04397">
    <property type="entry name" value="LytTR"/>
    <property type="match status" value="1"/>
</dbReference>
<dbReference type="PANTHER" id="PTHR37299">
    <property type="entry name" value="TRANSCRIPTIONAL REGULATOR-RELATED"/>
    <property type="match status" value="1"/>
</dbReference>
<evidence type="ECO:0000313" key="2">
    <source>
        <dbReference type="EMBL" id="MFC6293939.1"/>
    </source>
</evidence>
<keyword evidence="2" id="KW-0238">DNA-binding</keyword>
<dbReference type="Proteomes" id="UP001596227">
    <property type="component" value="Unassembled WGS sequence"/>
</dbReference>
<protein>
    <submittedName>
        <fullName evidence="2">LytTR family DNA-binding domain-containing protein</fullName>
    </submittedName>
</protein>
<proteinExistence type="predicted"/>
<accession>A0ABW1UFD3</accession>
<gene>
    <name evidence="2" type="ORF">ACFQH1_01640</name>
</gene>
<evidence type="ECO:0000313" key="3">
    <source>
        <dbReference type="Proteomes" id="UP001596227"/>
    </source>
</evidence>
<dbReference type="InterPro" id="IPR046947">
    <property type="entry name" value="LytR-like"/>
</dbReference>
<dbReference type="SMART" id="SM00850">
    <property type="entry name" value="LytTR"/>
    <property type="match status" value="1"/>
</dbReference>
<sequence>MHVTVKTEPAGTEPKLTLHLPADYPNPKQLLTQLENFSATAVTLTVSQAGHTVQLPIATILFFEAEGHQVRAHTRETSYQTSWHLYELAAQLPATFLRISKSAIANTQLITSLTKSLTGNLVEFDHSHKQLYASRRYYRELKQTLEKEPFK</sequence>
<keyword evidence="3" id="KW-1185">Reference proteome</keyword>
<reference evidence="3" key="1">
    <citation type="journal article" date="2019" name="Int. J. Syst. Evol. Microbiol.">
        <title>The Global Catalogue of Microorganisms (GCM) 10K type strain sequencing project: providing services to taxonomists for standard genome sequencing and annotation.</title>
        <authorList>
            <consortium name="The Broad Institute Genomics Platform"/>
            <consortium name="The Broad Institute Genome Sequencing Center for Infectious Disease"/>
            <person name="Wu L."/>
            <person name="Ma J."/>
        </authorList>
    </citation>
    <scope>NUCLEOTIDE SEQUENCE [LARGE SCALE GENOMIC DNA]</scope>
    <source>
        <strain evidence="3">CCM 8934</strain>
    </source>
</reference>
<comment type="caution">
    <text evidence="2">The sequence shown here is derived from an EMBL/GenBank/DDBJ whole genome shotgun (WGS) entry which is preliminary data.</text>
</comment>
<name>A0ABW1UFD3_9LACO</name>
<dbReference type="GO" id="GO:0003677">
    <property type="term" value="F:DNA binding"/>
    <property type="evidence" value="ECO:0007669"/>
    <property type="project" value="UniProtKB-KW"/>
</dbReference>